<dbReference type="GO" id="GO:0008270">
    <property type="term" value="F:zinc ion binding"/>
    <property type="evidence" value="ECO:0007669"/>
    <property type="project" value="UniProtKB-KW"/>
</dbReference>
<dbReference type="InterPro" id="IPR056499">
    <property type="entry name" value="Beta-prop_HPS5-like"/>
</dbReference>
<proteinExistence type="predicted"/>
<keyword evidence="7" id="KW-1185">Reference proteome</keyword>
<dbReference type="SUPFAM" id="SSF57850">
    <property type="entry name" value="RING/U-box"/>
    <property type="match status" value="1"/>
</dbReference>
<feature type="region of interest" description="Disordered" evidence="4">
    <location>
        <begin position="428"/>
        <end position="483"/>
    </location>
</feature>
<dbReference type="GO" id="GO:0048066">
    <property type="term" value="P:developmental pigmentation"/>
    <property type="evidence" value="ECO:0007669"/>
    <property type="project" value="TreeGrafter"/>
</dbReference>
<dbReference type="AlphaFoldDB" id="A0A3R7PX61"/>
<dbReference type="STRING" id="6689.A0A3R7PX61"/>
<dbReference type="PANTHER" id="PTHR23287">
    <property type="entry name" value="RUBY-EYE2-LIKE PROTEIN"/>
    <property type="match status" value="1"/>
</dbReference>
<dbReference type="PROSITE" id="PS50089">
    <property type="entry name" value="ZF_RING_2"/>
    <property type="match status" value="1"/>
</dbReference>
<keyword evidence="1 3" id="KW-0479">Metal-binding</keyword>
<dbReference type="InterPro" id="IPR036322">
    <property type="entry name" value="WD40_repeat_dom_sf"/>
</dbReference>
<protein>
    <submittedName>
        <fullName evidence="6">Putative Hermansky-Pudlak syndrome 5 protein-like</fullName>
    </submittedName>
</protein>
<dbReference type="InterPro" id="IPR015943">
    <property type="entry name" value="WD40/YVTN_repeat-like_dom_sf"/>
</dbReference>
<feature type="region of interest" description="Disordered" evidence="4">
    <location>
        <begin position="877"/>
        <end position="904"/>
    </location>
</feature>
<sequence length="990" mass="109544">MSSGLVVIQANQLQKLSFLNQGSTRLRVECFDLCPTLIVLGANSGTVYILDHESLELKHQVPTGVGSVVQLSISPDESYVAYALSNGLVEVFEIPSLEGSGCRQLVTSKEHEGHVVSSIVWSQANNEIYIGDTTGRVSVLYVPKSKTAMFFRTSSIHLMTLDSGVTQLDYSENYLLVSTLTRSYICNTTLETFTQVGTKLRQGEYGGCFCRVYPSAAAPSGTPPTPRNTQDVNLEGSQATDNTLSGSGKFNLSDCYEAMEDEGKLEQVRYSQEKTISMPLNGITSRVFCARPGTRIWEVDHSGKVLVTHQLKRALLVPPADVLFTDGSMGENESLNRRQYATLDRKVKQNLDYNDDQNRPREDQDFDQEPGKSNPASVTHPPATLSTESSPSHHTKGSRYTSSTASTFFTEAHSSLSLTQFSSEDTLQSASSGKSYSGLSMSSQFSGIGSSTPELAYNRRPSSPTLSSGRCSSQSGSNKVSLKSLDTSQELYEDPLFPPGEDSPELEMATRLFLDGKHGSYNAYDSHNFYSYAYAPIHPGSETAAILQDLMENVTTNVVDTITSGTKTLTEKLKNVGPLKPSGDRSPLPIKRDMLSQQQTDAEEVLRPSMELPDVIRNLHDLVNSTLWQIQQTDDQEEALNLMTHWFDVYCSTIQQIQSRRSSPQSGEEVQGEALLERVTKDFDTFITHPLPDIISDLDFTRSQRVAFLYKLASGGNMKNFIHAATRIDNPTFKDSVPESDTAWTETLYRSLESSGPSKEDLQKGELNSMNLKSHQESEEKTVLSVSQVWEAVIVQVLRRKGAAETMKLLQSVEEKIPAGIIPQKVYNWCILASLVDDKGLAVRWALLDTLSGAKNKPYSQKVSKLLHRGDTAATQSVQETVEDSMTPKLIPQQKQRHEPPGDESYFQDGARPLGHHWGVRSQVLQGICFCCHLKLPTEALVSEGGITVFPCGHSFHTICLLHRGHQCVICLQRTVQITNQYVQFDHKFI</sequence>
<dbReference type="SUPFAM" id="SSF50978">
    <property type="entry name" value="WD40 repeat-like"/>
    <property type="match status" value="1"/>
</dbReference>
<feature type="compositionally biased region" description="Low complexity" evidence="4">
    <location>
        <begin position="429"/>
        <end position="451"/>
    </location>
</feature>
<dbReference type="OrthoDB" id="6347520at2759"/>
<reference evidence="6 7" key="1">
    <citation type="submission" date="2018-04" db="EMBL/GenBank/DDBJ databases">
        <authorList>
            <person name="Zhang X."/>
            <person name="Yuan J."/>
            <person name="Li F."/>
            <person name="Xiang J."/>
        </authorList>
    </citation>
    <scope>NUCLEOTIDE SEQUENCE [LARGE SCALE GENOMIC DNA]</scope>
    <source>
        <tissue evidence="6">Muscle</tissue>
    </source>
</reference>
<feature type="region of interest" description="Disordered" evidence="4">
    <location>
        <begin position="335"/>
        <end position="400"/>
    </location>
</feature>
<dbReference type="Proteomes" id="UP000283509">
    <property type="component" value="Unassembled WGS sequence"/>
</dbReference>
<dbReference type="InterPro" id="IPR001841">
    <property type="entry name" value="Znf_RING"/>
</dbReference>
<evidence type="ECO:0000313" key="6">
    <source>
        <dbReference type="EMBL" id="ROT62270.1"/>
    </source>
</evidence>
<evidence type="ECO:0000256" key="4">
    <source>
        <dbReference type="SAM" id="MobiDB-lite"/>
    </source>
</evidence>
<dbReference type="Gene3D" id="2.130.10.10">
    <property type="entry name" value="YVTN repeat-like/Quinoprotein amine dehydrogenase"/>
    <property type="match status" value="1"/>
</dbReference>
<name>A0A3R7PX61_PENVA</name>
<evidence type="ECO:0000256" key="3">
    <source>
        <dbReference type="PROSITE-ProRule" id="PRU00175"/>
    </source>
</evidence>
<accession>A0A3R7PX61</accession>
<feature type="compositionally biased region" description="Polar residues" evidence="4">
    <location>
        <begin position="227"/>
        <end position="243"/>
    </location>
</feature>
<organism evidence="6 7">
    <name type="scientific">Penaeus vannamei</name>
    <name type="common">Whiteleg shrimp</name>
    <name type="synonym">Litopenaeus vannamei</name>
    <dbReference type="NCBI Taxonomy" id="6689"/>
    <lineage>
        <taxon>Eukaryota</taxon>
        <taxon>Metazoa</taxon>
        <taxon>Ecdysozoa</taxon>
        <taxon>Arthropoda</taxon>
        <taxon>Crustacea</taxon>
        <taxon>Multicrustacea</taxon>
        <taxon>Malacostraca</taxon>
        <taxon>Eumalacostraca</taxon>
        <taxon>Eucarida</taxon>
        <taxon>Decapoda</taxon>
        <taxon>Dendrobranchiata</taxon>
        <taxon>Penaeoidea</taxon>
        <taxon>Penaeidae</taxon>
        <taxon>Penaeus</taxon>
    </lineage>
</organism>
<dbReference type="GO" id="GO:0005737">
    <property type="term" value="C:cytoplasm"/>
    <property type="evidence" value="ECO:0007669"/>
    <property type="project" value="TreeGrafter"/>
</dbReference>
<feature type="domain" description="RING-type" evidence="5">
    <location>
        <begin position="929"/>
        <end position="971"/>
    </location>
</feature>
<evidence type="ECO:0000313" key="7">
    <source>
        <dbReference type="Proteomes" id="UP000283509"/>
    </source>
</evidence>
<comment type="caution">
    <text evidence="6">The sequence shown here is derived from an EMBL/GenBank/DDBJ whole genome shotgun (WGS) entry which is preliminary data.</text>
</comment>
<dbReference type="Pfam" id="PF23756">
    <property type="entry name" value="Beta-prop_HPS5"/>
    <property type="match status" value="1"/>
</dbReference>
<feature type="compositionally biased region" description="Low complexity" evidence="4">
    <location>
        <begin position="467"/>
        <end position="477"/>
    </location>
</feature>
<evidence type="ECO:0000256" key="1">
    <source>
        <dbReference type="ARBA" id="ARBA00022771"/>
    </source>
</evidence>
<dbReference type="PANTHER" id="PTHR23287:SF18">
    <property type="entry name" value="BLOC-2 COMPLEX MEMBER HPS5"/>
    <property type="match status" value="1"/>
</dbReference>
<reference evidence="6 7" key="2">
    <citation type="submission" date="2019-01" db="EMBL/GenBank/DDBJ databases">
        <title>The decoding of complex shrimp genome reveals the adaptation for benthos swimmer, frequently molting mechanism and breeding impact on genome.</title>
        <authorList>
            <person name="Sun Y."/>
            <person name="Gao Y."/>
            <person name="Yu Y."/>
        </authorList>
    </citation>
    <scope>NUCLEOTIDE SEQUENCE [LARGE SCALE GENOMIC DNA]</scope>
    <source>
        <tissue evidence="6">Muscle</tissue>
    </source>
</reference>
<evidence type="ECO:0000259" key="5">
    <source>
        <dbReference type="PROSITE" id="PS50089"/>
    </source>
</evidence>
<evidence type="ECO:0000256" key="2">
    <source>
        <dbReference type="ARBA" id="ARBA00022833"/>
    </source>
</evidence>
<gene>
    <name evidence="6" type="ORF">C7M84_019882</name>
</gene>
<dbReference type="EMBL" id="QCYY01003742">
    <property type="protein sequence ID" value="ROT62270.1"/>
    <property type="molecule type" value="Genomic_DNA"/>
</dbReference>
<keyword evidence="2" id="KW-0862">Zinc</keyword>
<keyword evidence="1 3" id="KW-0863">Zinc-finger</keyword>
<feature type="region of interest" description="Disordered" evidence="4">
    <location>
        <begin position="218"/>
        <end position="243"/>
    </location>
</feature>